<dbReference type="EMBL" id="GL348715">
    <property type="protein sequence ID" value="EFH61503.1"/>
    <property type="molecule type" value="Genomic_DNA"/>
</dbReference>
<accession>D7L8F5</accession>
<name>D7L8F5_ARALL</name>
<reference evidence="3" key="1">
    <citation type="journal article" date="2011" name="Nat. Genet.">
        <title>The Arabidopsis lyrata genome sequence and the basis of rapid genome size change.</title>
        <authorList>
            <person name="Hu T.T."/>
            <person name="Pattyn P."/>
            <person name="Bakker E.G."/>
            <person name="Cao J."/>
            <person name="Cheng J.-F."/>
            <person name="Clark R.M."/>
            <person name="Fahlgren N."/>
            <person name="Fawcett J.A."/>
            <person name="Grimwood J."/>
            <person name="Gundlach H."/>
            <person name="Haberer G."/>
            <person name="Hollister J.D."/>
            <person name="Ossowski S."/>
            <person name="Ottilar R.P."/>
            <person name="Salamov A.A."/>
            <person name="Schneeberger K."/>
            <person name="Spannagl M."/>
            <person name="Wang X."/>
            <person name="Yang L."/>
            <person name="Nasrallah M.E."/>
            <person name="Bergelson J."/>
            <person name="Carrington J.C."/>
            <person name="Gaut B.S."/>
            <person name="Schmutz J."/>
            <person name="Mayer K.F.X."/>
            <person name="Van de Peer Y."/>
            <person name="Grigoriev I.V."/>
            <person name="Nordborg M."/>
            <person name="Weigel D."/>
            <person name="Guo Y.-L."/>
        </authorList>
    </citation>
    <scope>NUCLEOTIDE SEQUENCE [LARGE SCALE GENOMIC DNA]</scope>
    <source>
        <strain evidence="3">cv. MN47</strain>
    </source>
</reference>
<dbReference type="AlphaFoldDB" id="D7L8F5"/>
<gene>
    <name evidence="2" type="ORF">ARALYDRAFT_898181</name>
</gene>
<organism evidence="3">
    <name type="scientific">Arabidopsis lyrata subsp. lyrata</name>
    <name type="common">Lyre-leaved rock-cress</name>
    <dbReference type="NCBI Taxonomy" id="81972"/>
    <lineage>
        <taxon>Eukaryota</taxon>
        <taxon>Viridiplantae</taxon>
        <taxon>Streptophyta</taxon>
        <taxon>Embryophyta</taxon>
        <taxon>Tracheophyta</taxon>
        <taxon>Spermatophyta</taxon>
        <taxon>Magnoliopsida</taxon>
        <taxon>eudicotyledons</taxon>
        <taxon>Gunneridae</taxon>
        <taxon>Pentapetalae</taxon>
        <taxon>rosids</taxon>
        <taxon>malvids</taxon>
        <taxon>Brassicales</taxon>
        <taxon>Brassicaceae</taxon>
        <taxon>Camelineae</taxon>
        <taxon>Arabidopsis</taxon>
    </lineage>
</organism>
<evidence type="ECO:0000256" key="1">
    <source>
        <dbReference type="SAM" id="MobiDB-lite"/>
    </source>
</evidence>
<dbReference type="HOGENOM" id="CLU_2797400_0_0_1"/>
<sequence>MAAKRFWKRQETKSTKALRAKLSFTRVNLTNSREDYRYLTRVNTNRQTQVQRTSLSERQRLSLSYDVR</sequence>
<dbReference type="Proteomes" id="UP000008694">
    <property type="component" value="Unassembled WGS sequence"/>
</dbReference>
<evidence type="ECO:0000313" key="3">
    <source>
        <dbReference type="Proteomes" id="UP000008694"/>
    </source>
</evidence>
<proteinExistence type="predicted"/>
<dbReference type="Gramene" id="scaffold_302151.1">
    <property type="protein sequence ID" value="scaffold_302151.1"/>
    <property type="gene ID" value="scaffold_302151.1"/>
</dbReference>
<protein>
    <submittedName>
        <fullName evidence="2">Predicted protein</fullName>
    </submittedName>
</protein>
<evidence type="ECO:0000313" key="2">
    <source>
        <dbReference type="EMBL" id="EFH61503.1"/>
    </source>
</evidence>
<keyword evidence="3" id="KW-1185">Reference proteome</keyword>
<feature type="region of interest" description="Disordered" evidence="1">
    <location>
        <begin position="47"/>
        <end position="68"/>
    </location>
</feature>